<organism evidence="2 3">
    <name type="scientific">Actinomadura madurae</name>
    <dbReference type="NCBI Taxonomy" id="1993"/>
    <lineage>
        <taxon>Bacteria</taxon>
        <taxon>Bacillati</taxon>
        <taxon>Actinomycetota</taxon>
        <taxon>Actinomycetes</taxon>
        <taxon>Streptosporangiales</taxon>
        <taxon>Thermomonosporaceae</taxon>
        <taxon>Actinomadura</taxon>
    </lineage>
</organism>
<feature type="compositionally biased region" description="Polar residues" evidence="1">
    <location>
        <begin position="500"/>
        <end position="510"/>
    </location>
</feature>
<dbReference type="Proteomes" id="UP000183413">
    <property type="component" value="Unassembled WGS sequence"/>
</dbReference>
<accession>A0A1I5F587</accession>
<gene>
    <name evidence="2" type="ORF">SAMN04489713_104419</name>
</gene>
<reference evidence="2 3" key="1">
    <citation type="submission" date="2016-10" db="EMBL/GenBank/DDBJ databases">
        <authorList>
            <person name="de Groot N.N."/>
        </authorList>
    </citation>
    <scope>NUCLEOTIDE SEQUENCE [LARGE SCALE GENOMIC DNA]</scope>
    <source>
        <strain evidence="2 3">DSM 43067</strain>
    </source>
</reference>
<dbReference type="InterPro" id="IPR036188">
    <property type="entry name" value="FAD/NAD-bd_sf"/>
</dbReference>
<feature type="region of interest" description="Disordered" evidence="1">
    <location>
        <begin position="487"/>
        <end position="519"/>
    </location>
</feature>
<dbReference type="InParanoid" id="A0A1I5F587"/>
<dbReference type="InterPro" id="IPR051209">
    <property type="entry name" value="FAD-bind_Monooxygenase_sf"/>
</dbReference>
<dbReference type="Pfam" id="PF13738">
    <property type="entry name" value="Pyr_redox_3"/>
    <property type="match status" value="1"/>
</dbReference>
<dbReference type="PANTHER" id="PTHR42877">
    <property type="entry name" value="L-ORNITHINE N(5)-MONOOXYGENASE-RELATED"/>
    <property type="match status" value="1"/>
</dbReference>
<dbReference type="STRING" id="1993.SAMN04489713_104419"/>
<dbReference type="SUPFAM" id="SSF51905">
    <property type="entry name" value="FAD/NAD(P)-binding domain"/>
    <property type="match status" value="2"/>
</dbReference>
<dbReference type="Gene3D" id="3.50.50.60">
    <property type="entry name" value="FAD/NAD(P)-binding domain"/>
    <property type="match status" value="2"/>
</dbReference>
<evidence type="ECO:0000256" key="1">
    <source>
        <dbReference type="SAM" id="MobiDB-lite"/>
    </source>
</evidence>
<dbReference type="EMBL" id="FOVH01000004">
    <property type="protein sequence ID" value="SFO18471.1"/>
    <property type="molecule type" value="Genomic_DNA"/>
</dbReference>
<evidence type="ECO:0000313" key="2">
    <source>
        <dbReference type="EMBL" id="SFO18471.1"/>
    </source>
</evidence>
<dbReference type="PRINTS" id="PR00469">
    <property type="entry name" value="PNDRDTASEII"/>
</dbReference>
<dbReference type="RefSeq" id="WP_075021185.1">
    <property type="nucleotide sequence ID" value="NZ_FOVH01000004.1"/>
</dbReference>
<protein>
    <submittedName>
        <fullName evidence="2">Predicted flavoprotein CzcO associated with the cation diffusion facilitator CzcD</fullName>
    </submittedName>
</protein>
<keyword evidence="3" id="KW-1185">Reference proteome</keyword>
<dbReference type="PRINTS" id="PR00368">
    <property type="entry name" value="FADPNR"/>
</dbReference>
<dbReference type="eggNOG" id="COG2072">
    <property type="taxonomic scope" value="Bacteria"/>
</dbReference>
<name>A0A1I5F587_9ACTN</name>
<evidence type="ECO:0000313" key="3">
    <source>
        <dbReference type="Proteomes" id="UP000183413"/>
    </source>
</evidence>
<proteinExistence type="predicted"/>
<dbReference type="PANTHER" id="PTHR42877:SF4">
    <property type="entry name" value="FAD_NAD(P)-BINDING DOMAIN-CONTAINING PROTEIN-RELATED"/>
    <property type="match status" value="1"/>
</dbReference>
<sequence>MPRSTPAPPSVAIIGGGFGGIAAAVKLRRAGFDDFTIFEQSAGPGGTWWDNRYPGCEVDIPSHAYSFSFMDYDWPRTHATQPELQRYAEVVVDRFGLRPHFRFGTRVEELTWDESASGYRVRTDDGAERTFRFVINCAGLLNVPRYPDWPGLEDFGGIAFHTARWEDHDLTGKRVAVVGTGSTAVQIIPAIAPETGRLYVFQREPGWIEPKGERAFTARERAIFLRSRVARRAYRMWLFWKSMERFKAYDASSKQQGRMQRLCRHFIDTAIDDPTVREAVTPDHPWGCKRPVLASTFYPTLNRANVELVPEPVTSVTGKGIVDATGVEREVDVLIMSTGFQPTRFLARTTVTGAGGQKLQDYWGERPRAFLGVTVPNFPNFFILYGPNTNGGFSIIAQLERQAEIAVAAIRRVHRLGLRTVDTREAALDRYVRWIDRQLDRHASAMRADCHNYYHASSGANVTQWPRTHFVYYLMCRTLPYLGLRYSGKRPATRRPNPSPTAYSTKSTVNGGEGRSHDG</sequence>
<dbReference type="AlphaFoldDB" id="A0A1I5F587"/>